<dbReference type="GO" id="GO:0005737">
    <property type="term" value="C:cytoplasm"/>
    <property type="evidence" value="ECO:0007669"/>
    <property type="project" value="UniProtKB-ARBA"/>
</dbReference>
<evidence type="ECO:0000259" key="2">
    <source>
        <dbReference type="PROSITE" id="PS50848"/>
    </source>
</evidence>
<dbReference type="RefSeq" id="WP_132319276.1">
    <property type="nucleotide sequence ID" value="NZ_FWZT01000009.1"/>
</dbReference>
<sequence length="232" mass="26468">MFSWALSAVLLIVAGSAQARYNWKANQWEQVKVEDGISVYRKSFEDSNVKGVAGAALIDAPASKIVWVLMDHEHKDDWVDKFRDARTIETPSRLTSIQYAAFSMPFPVSDRDFVYAYEFQYHSNRNMIEVDVKSVEHKSAPEDDSVGVRGEIIMGKYRLYPSKNGKQTYVEVEYLADPKGLLPSWIVNIVQKNWPYKTIKGLRKQVQKSFVGHHDIVTRGLGVQALGLRQKK</sequence>
<dbReference type="EMBL" id="FWZT01000009">
    <property type="protein sequence ID" value="SMF29914.1"/>
    <property type="molecule type" value="Genomic_DNA"/>
</dbReference>
<keyword evidence="4" id="KW-1185">Reference proteome</keyword>
<accession>A0A1Y6BVH9</accession>
<dbReference type="GO" id="GO:0008289">
    <property type="term" value="F:lipid binding"/>
    <property type="evidence" value="ECO:0007669"/>
    <property type="project" value="InterPro"/>
</dbReference>
<dbReference type="PROSITE" id="PS50848">
    <property type="entry name" value="START"/>
    <property type="match status" value="1"/>
</dbReference>
<proteinExistence type="predicted"/>
<evidence type="ECO:0000313" key="4">
    <source>
        <dbReference type="Proteomes" id="UP000192907"/>
    </source>
</evidence>
<organism evidence="3 4">
    <name type="scientific">Pseudobacteriovorax antillogorgiicola</name>
    <dbReference type="NCBI Taxonomy" id="1513793"/>
    <lineage>
        <taxon>Bacteria</taxon>
        <taxon>Pseudomonadati</taxon>
        <taxon>Bdellovibrionota</taxon>
        <taxon>Oligoflexia</taxon>
        <taxon>Oligoflexales</taxon>
        <taxon>Pseudobacteriovoracaceae</taxon>
        <taxon>Pseudobacteriovorax</taxon>
    </lineage>
</organism>
<dbReference type="STRING" id="1513793.SAMN06296036_109136"/>
<dbReference type="InterPro" id="IPR051213">
    <property type="entry name" value="START_lipid_transfer"/>
</dbReference>
<dbReference type="InterPro" id="IPR028347">
    <property type="entry name" value="START_dom_prot"/>
</dbReference>
<feature type="domain" description="START" evidence="2">
    <location>
        <begin position="1"/>
        <end position="211"/>
    </location>
</feature>
<feature type="signal peptide" evidence="1">
    <location>
        <begin position="1"/>
        <end position="19"/>
    </location>
</feature>
<dbReference type="PIRSF" id="PIRSF039033">
    <property type="entry name" value="START_dom"/>
    <property type="match status" value="1"/>
</dbReference>
<gene>
    <name evidence="3" type="ORF">SAMN06296036_109136</name>
</gene>
<keyword evidence="1" id="KW-0732">Signal</keyword>
<dbReference type="InterPro" id="IPR002913">
    <property type="entry name" value="START_lipid-bd_dom"/>
</dbReference>
<protein>
    <submittedName>
        <fullName evidence="3">START domain-containing protein</fullName>
    </submittedName>
</protein>
<name>A0A1Y6BVH9_9BACT</name>
<reference evidence="4" key="1">
    <citation type="submission" date="2017-04" db="EMBL/GenBank/DDBJ databases">
        <authorList>
            <person name="Varghese N."/>
            <person name="Submissions S."/>
        </authorList>
    </citation>
    <scope>NUCLEOTIDE SEQUENCE [LARGE SCALE GENOMIC DNA]</scope>
    <source>
        <strain evidence="4">RKEM611</strain>
    </source>
</reference>
<dbReference type="AlphaFoldDB" id="A0A1Y6BVH9"/>
<dbReference type="InterPro" id="IPR023393">
    <property type="entry name" value="START-like_dom_sf"/>
</dbReference>
<feature type="chain" id="PRO_5012260918" evidence="1">
    <location>
        <begin position="20"/>
        <end position="232"/>
    </location>
</feature>
<dbReference type="OrthoDB" id="5734556at2"/>
<evidence type="ECO:0000313" key="3">
    <source>
        <dbReference type="EMBL" id="SMF29914.1"/>
    </source>
</evidence>
<dbReference type="SMART" id="SM00234">
    <property type="entry name" value="START"/>
    <property type="match status" value="1"/>
</dbReference>
<dbReference type="Proteomes" id="UP000192907">
    <property type="component" value="Unassembled WGS sequence"/>
</dbReference>
<evidence type="ECO:0000256" key="1">
    <source>
        <dbReference type="SAM" id="SignalP"/>
    </source>
</evidence>
<dbReference type="Pfam" id="PF01852">
    <property type="entry name" value="START"/>
    <property type="match status" value="1"/>
</dbReference>
<dbReference type="Gene3D" id="3.30.530.20">
    <property type="match status" value="1"/>
</dbReference>
<dbReference type="SUPFAM" id="SSF55961">
    <property type="entry name" value="Bet v1-like"/>
    <property type="match status" value="1"/>
</dbReference>
<dbReference type="PANTHER" id="PTHR19308">
    <property type="entry name" value="PHOSPHATIDYLCHOLINE TRANSFER PROTEIN"/>
    <property type="match status" value="1"/>
</dbReference>
<dbReference type="PANTHER" id="PTHR19308:SF14">
    <property type="entry name" value="START DOMAIN-CONTAINING PROTEIN"/>
    <property type="match status" value="1"/>
</dbReference>